<dbReference type="Proteomes" id="UP000812982">
    <property type="component" value="Unassembled WGS sequence"/>
</dbReference>
<dbReference type="EMBL" id="VOMB01000020">
    <property type="protein sequence ID" value="MBU9765512.1"/>
    <property type="molecule type" value="Genomic_DNA"/>
</dbReference>
<dbReference type="PROSITE" id="PS00138">
    <property type="entry name" value="SUBTILASE_SER"/>
    <property type="match status" value="1"/>
</dbReference>
<evidence type="ECO:0000259" key="6">
    <source>
        <dbReference type="Pfam" id="PF00082"/>
    </source>
</evidence>
<comment type="similarity">
    <text evidence="4">Belongs to the peptidase S8 family.</text>
</comment>
<dbReference type="PANTHER" id="PTHR43806">
    <property type="entry name" value="PEPTIDASE S8"/>
    <property type="match status" value="1"/>
</dbReference>
<accession>A0ABS6KPM0</accession>
<evidence type="ECO:0000256" key="5">
    <source>
        <dbReference type="SAM" id="MobiDB-lite"/>
    </source>
</evidence>
<evidence type="ECO:0000256" key="3">
    <source>
        <dbReference type="ARBA" id="ARBA00022825"/>
    </source>
</evidence>
<proteinExistence type="inferred from homology"/>
<feature type="domain" description="Peptidase S8/S53" evidence="6">
    <location>
        <begin position="250"/>
        <end position="593"/>
    </location>
</feature>
<dbReference type="PROSITE" id="PS00137">
    <property type="entry name" value="SUBTILASE_HIS"/>
    <property type="match status" value="1"/>
</dbReference>
<keyword evidence="1 4" id="KW-0645">Protease</keyword>
<dbReference type="InterPro" id="IPR022398">
    <property type="entry name" value="Peptidase_S8_His-AS"/>
</dbReference>
<feature type="compositionally biased region" description="Polar residues" evidence="5">
    <location>
        <begin position="493"/>
        <end position="502"/>
    </location>
</feature>
<dbReference type="InterPro" id="IPR023828">
    <property type="entry name" value="Peptidase_S8_Ser-AS"/>
</dbReference>
<evidence type="ECO:0000256" key="1">
    <source>
        <dbReference type="ARBA" id="ARBA00022670"/>
    </source>
</evidence>
<evidence type="ECO:0000313" key="8">
    <source>
        <dbReference type="Proteomes" id="UP000812982"/>
    </source>
</evidence>
<dbReference type="Pfam" id="PF00082">
    <property type="entry name" value="Peptidase_S8"/>
    <property type="match status" value="1"/>
</dbReference>
<feature type="active site" description="Charge relay system" evidence="4">
    <location>
        <position position="259"/>
    </location>
</feature>
<sequence>MWTDRVLCALGDLDAKQIDATDQRLLEAVAARFASRFDTDDRLCADGTPRWHRSVADVVEDLVGRKLVSRRRPPKRTLRLTATSRSGAGQACERALAPLERARAVAATPAEPPPPRDLLVAGVITPPLRAKFLAAPDEDSERSRETLWPIMIELNLRFGAGVPAAMDRVRELWRLLDGNGEPVPVADQFMVGELTTRQIEGLVSADAVPQSWPERAVYRIWPDFEAHPQIDASSTTVKAVPAQRTFACYGSGIVWAVVDSGIDETHPHFADRGTVADAAVHDLHRDFTITGGDTAFAPTALQDVDGHGSHVAGIIAGGLVGKSADDVYVAEKRFNVGAPEGDIPILQRRVVGEPGRLAGMAPETKLVSLKVLGPGEKAARVSRVMRALAYVRQVNAESSRMPRIHGVNLSLGYEFAAEWFACGQSPLCIEVDKTVRTGVVVVAAAGNSGYVSLNPLFTTDVTKFSAGMTINDPGNAERAITVGSTHRDAPHTSGVSYFSSKGPTGDGRRKPDLLAPGERITSVAAGRMRDDVLRQTDAPAQGAAMYIEATGTSMAAPHVSGAIAAFLSVQRELIGRPEEIKRIFTESATSLGRDPAFQGGGLLDLMRALQSV</sequence>
<keyword evidence="3 4" id="KW-0720">Serine protease</keyword>
<evidence type="ECO:0000256" key="2">
    <source>
        <dbReference type="ARBA" id="ARBA00022801"/>
    </source>
</evidence>
<reference evidence="7 8" key="1">
    <citation type="journal article" date="2021" name="Sci. Rep.">
        <title>Phenotypic and genomic hallmarks of a novel, potentially pathogenic rapidly growing Mycobacterium species related to the Mycobacterium fortuitum complex.</title>
        <authorList>
            <person name="Gharbi R."/>
            <person name="Khanna V."/>
            <person name="Frigui W."/>
            <person name="Mhenni B."/>
            <person name="Brosch R."/>
            <person name="Mardassi H."/>
        </authorList>
    </citation>
    <scope>NUCLEOTIDE SEQUENCE [LARGE SCALE GENOMIC DNA]</scope>
    <source>
        <strain evidence="7 8">TNTM28</strain>
    </source>
</reference>
<evidence type="ECO:0000256" key="4">
    <source>
        <dbReference type="PROSITE-ProRule" id="PRU01240"/>
    </source>
</evidence>
<keyword evidence="8" id="KW-1185">Reference proteome</keyword>
<dbReference type="InterPro" id="IPR050131">
    <property type="entry name" value="Peptidase_S8_subtilisin-like"/>
</dbReference>
<dbReference type="PANTHER" id="PTHR43806:SF11">
    <property type="entry name" value="CEREVISIN-RELATED"/>
    <property type="match status" value="1"/>
</dbReference>
<comment type="caution">
    <text evidence="7">The sequence shown here is derived from an EMBL/GenBank/DDBJ whole genome shotgun (WGS) entry which is preliminary data.</text>
</comment>
<name>A0ABS6KPM0_9MYCO</name>
<evidence type="ECO:0000313" key="7">
    <source>
        <dbReference type="EMBL" id="MBU9765512.1"/>
    </source>
</evidence>
<feature type="region of interest" description="Disordered" evidence="5">
    <location>
        <begin position="485"/>
        <end position="510"/>
    </location>
</feature>
<dbReference type="CDD" id="cd07487">
    <property type="entry name" value="Peptidases_S8_1"/>
    <property type="match status" value="1"/>
</dbReference>
<feature type="active site" description="Charge relay system" evidence="4">
    <location>
        <position position="307"/>
    </location>
</feature>
<keyword evidence="2 4" id="KW-0378">Hydrolase</keyword>
<gene>
    <name evidence="7" type="ORF">FR943_16865</name>
</gene>
<protein>
    <submittedName>
        <fullName evidence="7">S8 family peptidase</fullName>
    </submittedName>
</protein>
<organism evidence="7 8">
    <name type="scientific">[Mycobacterium] fortunisiensis</name>
    <dbReference type="NCBI Taxonomy" id="2600579"/>
    <lineage>
        <taxon>Bacteria</taxon>
        <taxon>Bacillati</taxon>
        <taxon>Actinomycetota</taxon>
        <taxon>Actinomycetes</taxon>
        <taxon>Mycobacteriales</taxon>
        <taxon>Mycobacteriaceae</taxon>
        <taxon>Mycolicibacterium</taxon>
    </lineage>
</organism>
<dbReference type="PROSITE" id="PS51892">
    <property type="entry name" value="SUBTILASE"/>
    <property type="match status" value="1"/>
</dbReference>
<dbReference type="InterPro" id="IPR000209">
    <property type="entry name" value="Peptidase_S8/S53_dom"/>
</dbReference>
<feature type="active site" description="Charge relay system" evidence="4">
    <location>
        <position position="553"/>
    </location>
</feature>